<name>A0A498CX33_9GAMM</name>
<proteinExistence type="predicted"/>
<dbReference type="Proteomes" id="UP000267166">
    <property type="component" value="Unassembled WGS sequence"/>
</dbReference>
<evidence type="ECO:0000313" key="2">
    <source>
        <dbReference type="Proteomes" id="UP000267166"/>
    </source>
</evidence>
<evidence type="ECO:0000313" key="1">
    <source>
        <dbReference type="EMBL" id="RLL31190.1"/>
    </source>
</evidence>
<gene>
    <name evidence="1" type="ORF">D9K80_15440</name>
</gene>
<comment type="caution">
    <text evidence="1">The sequence shown here is derived from an EMBL/GenBank/DDBJ whole genome shotgun (WGS) entry which is preliminary data.</text>
</comment>
<reference evidence="1 2" key="1">
    <citation type="submission" date="2018-09" db="EMBL/GenBank/DDBJ databases">
        <title>The draft genome of Acinetobacter sp. strains.</title>
        <authorList>
            <person name="Qin J."/>
            <person name="Feng Y."/>
            <person name="Zong Z."/>
        </authorList>
    </citation>
    <scope>NUCLEOTIDE SEQUENCE [LARGE SCALE GENOMIC DNA]</scope>
    <source>
        <strain evidence="1 2">WCHAc060003</strain>
    </source>
</reference>
<sequence>KLIEKFHHITKIFWGLQADENFPTELYEVTKNVIGLDSLGNISFAINLLEMLGQQKKVNDLEALTIEWINKKMISDRRRFSQVESLGEIRDNFKSYIDDFDFNSVTLPALIDAVFKVYVDGTGSDLDTLSVEKANKQQWQELLFIQIQQDERFNDINSSYIVTKIIERPTASNFDVSFRQMIAEIYEEKGKESEFYKKYMDYLITRLEN</sequence>
<dbReference type="EMBL" id="RCHD01000050">
    <property type="protein sequence ID" value="RLL31190.1"/>
    <property type="molecule type" value="Genomic_DNA"/>
</dbReference>
<feature type="non-terminal residue" evidence="1">
    <location>
        <position position="1"/>
    </location>
</feature>
<accession>A0A498CX33</accession>
<organism evidence="1 2">
    <name type="scientific">Acinetobacter cumulans</name>
    <dbReference type="NCBI Taxonomy" id="2136182"/>
    <lineage>
        <taxon>Bacteria</taxon>
        <taxon>Pseudomonadati</taxon>
        <taxon>Pseudomonadota</taxon>
        <taxon>Gammaproteobacteria</taxon>
        <taxon>Moraxellales</taxon>
        <taxon>Moraxellaceae</taxon>
        <taxon>Acinetobacter</taxon>
    </lineage>
</organism>
<protein>
    <submittedName>
        <fullName evidence="1">Uncharacterized protein</fullName>
    </submittedName>
</protein>
<dbReference type="AlphaFoldDB" id="A0A498CX33"/>